<name>A0A8H3DKD5_9AGAM</name>
<accession>A0A8H3DKD5</accession>
<evidence type="ECO:0000313" key="2">
    <source>
        <dbReference type="Proteomes" id="UP000663853"/>
    </source>
</evidence>
<gene>
    <name evidence="1" type="ORF">RDB_LOCUS165513</name>
</gene>
<dbReference type="EMBL" id="CAJMXA010003966">
    <property type="protein sequence ID" value="CAE6529491.1"/>
    <property type="molecule type" value="Genomic_DNA"/>
</dbReference>
<proteinExistence type="predicted"/>
<sequence length="142" mass="15501">MMGRAAHFETRYLGWDGVGESACRCQGETRRRHRQMGCGPQLANKVLWCDYPRLDCHETSSGRSLRPVECSTLIPVLFYAQTLLSTIRSTSSSASSDGKSPSCVSLDTRVGTRSGFIPLLSVFARLISDFCSPCTNSLSANA</sequence>
<reference evidence="1" key="1">
    <citation type="submission" date="2021-01" db="EMBL/GenBank/DDBJ databases">
        <authorList>
            <person name="Kaushik A."/>
        </authorList>
    </citation>
    <scope>NUCLEOTIDE SEQUENCE</scope>
    <source>
        <strain evidence="1">AG6-10EEA</strain>
    </source>
</reference>
<dbReference type="Proteomes" id="UP000663853">
    <property type="component" value="Unassembled WGS sequence"/>
</dbReference>
<dbReference type="AlphaFoldDB" id="A0A8H3DKD5"/>
<comment type="caution">
    <text evidence="1">The sequence shown here is derived from an EMBL/GenBank/DDBJ whole genome shotgun (WGS) entry which is preliminary data.</text>
</comment>
<organism evidence="1 2">
    <name type="scientific">Rhizoctonia solani</name>
    <dbReference type="NCBI Taxonomy" id="456999"/>
    <lineage>
        <taxon>Eukaryota</taxon>
        <taxon>Fungi</taxon>
        <taxon>Dikarya</taxon>
        <taxon>Basidiomycota</taxon>
        <taxon>Agaricomycotina</taxon>
        <taxon>Agaricomycetes</taxon>
        <taxon>Cantharellales</taxon>
        <taxon>Ceratobasidiaceae</taxon>
        <taxon>Rhizoctonia</taxon>
    </lineage>
</organism>
<protein>
    <submittedName>
        <fullName evidence="1">Uncharacterized protein</fullName>
    </submittedName>
</protein>
<evidence type="ECO:0000313" key="1">
    <source>
        <dbReference type="EMBL" id="CAE6529491.1"/>
    </source>
</evidence>